<feature type="region of interest" description="Disordered" evidence="5">
    <location>
        <begin position="126"/>
        <end position="145"/>
    </location>
</feature>
<keyword evidence="2 4" id="KW-1133">Transmembrane helix</keyword>
<dbReference type="PANTHER" id="PTHR39136:SF1">
    <property type="entry name" value="ALTERED INHERITANCE OF MITOCHONDRIA PROTEIN 11"/>
    <property type="match status" value="1"/>
</dbReference>
<evidence type="ECO:0000256" key="3">
    <source>
        <dbReference type="ARBA" id="ARBA00023136"/>
    </source>
</evidence>
<feature type="transmembrane region" description="Helical" evidence="4">
    <location>
        <begin position="33"/>
        <end position="50"/>
    </location>
</feature>
<keyword evidence="7" id="KW-1185">Reference proteome</keyword>
<organism evidence="6 7">
    <name type="scientific">Alectoria fallacina</name>
    <dbReference type="NCBI Taxonomy" id="1903189"/>
    <lineage>
        <taxon>Eukaryota</taxon>
        <taxon>Fungi</taxon>
        <taxon>Dikarya</taxon>
        <taxon>Ascomycota</taxon>
        <taxon>Pezizomycotina</taxon>
        <taxon>Lecanoromycetes</taxon>
        <taxon>OSLEUM clade</taxon>
        <taxon>Lecanoromycetidae</taxon>
        <taxon>Lecanorales</taxon>
        <taxon>Lecanorineae</taxon>
        <taxon>Parmeliaceae</taxon>
        <taxon>Alectoria</taxon>
    </lineage>
</organism>
<evidence type="ECO:0000256" key="5">
    <source>
        <dbReference type="SAM" id="MobiDB-lite"/>
    </source>
</evidence>
<protein>
    <recommendedName>
        <fullName evidence="4">Altered inheritance of mitochondria protein 11</fullName>
    </recommendedName>
</protein>
<proteinExistence type="inferred from homology"/>
<reference evidence="6" key="1">
    <citation type="submission" date="2021-03" db="EMBL/GenBank/DDBJ databases">
        <authorList>
            <person name="Tagirdzhanova G."/>
        </authorList>
    </citation>
    <scope>NUCLEOTIDE SEQUENCE</scope>
</reference>
<name>A0A8H3I7Y9_9LECA</name>
<evidence type="ECO:0000256" key="1">
    <source>
        <dbReference type="ARBA" id="ARBA00022692"/>
    </source>
</evidence>
<accession>A0A8H3I7Y9</accession>
<dbReference type="GO" id="GO:0016020">
    <property type="term" value="C:membrane"/>
    <property type="evidence" value="ECO:0007669"/>
    <property type="project" value="UniProtKB-SubCell"/>
</dbReference>
<feature type="compositionally biased region" description="Basic and acidic residues" evidence="5">
    <location>
        <begin position="156"/>
        <end position="196"/>
    </location>
</feature>
<keyword evidence="1 4" id="KW-0812">Transmembrane</keyword>
<comment type="subcellular location">
    <subcellularLocation>
        <location evidence="4">Membrane</location>
        <topology evidence="4">Multi-pass membrane protein</topology>
    </subcellularLocation>
</comment>
<dbReference type="Proteomes" id="UP000664203">
    <property type="component" value="Unassembled WGS sequence"/>
</dbReference>
<dbReference type="EMBL" id="CAJPDR010000002">
    <property type="protein sequence ID" value="CAF9903759.1"/>
    <property type="molecule type" value="Genomic_DNA"/>
</dbReference>
<dbReference type="OrthoDB" id="3558022at2759"/>
<feature type="compositionally biased region" description="Low complexity" evidence="5">
    <location>
        <begin position="22"/>
        <end position="32"/>
    </location>
</feature>
<feature type="transmembrane region" description="Helical" evidence="4">
    <location>
        <begin position="86"/>
        <end position="109"/>
    </location>
</feature>
<dbReference type="PANTHER" id="PTHR39136">
    <property type="entry name" value="ALTERED INHERITANCE OF MITOCHONDRIA PROTEIN 11"/>
    <property type="match status" value="1"/>
</dbReference>
<dbReference type="AlphaFoldDB" id="A0A8H3I7Y9"/>
<comment type="caution">
    <text evidence="6">The sequence shown here is derived from an EMBL/GenBank/DDBJ whole genome shotgun (WGS) entry which is preliminary data.</text>
</comment>
<keyword evidence="3 4" id="KW-0472">Membrane</keyword>
<evidence type="ECO:0000256" key="4">
    <source>
        <dbReference type="RuleBase" id="RU367098"/>
    </source>
</evidence>
<feature type="region of interest" description="Disordered" evidence="5">
    <location>
        <begin position="153"/>
        <end position="196"/>
    </location>
</feature>
<dbReference type="InterPro" id="IPR038814">
    <property type="entry name" value="AIM11"/>
</dbReference>
<gene>
    <name evidence="4" type="primary">AIM11</name>
    <name evidence="6" type="ORF">ALECFALPRED_002964</name>
</gene>
<sequence>MAFLYRPSLPTMSKPETPRPTPTTHSPRSRNPLPIFLTGAALLTLSSLLTRRSLLHRQKSTMPRFYHPSNAHPSLNINGRLEAYQALGLATINVASFFMMMGGGLLWAFDIGTVEEFRRRVGSGKRVDGKWTGREKRDKDNEDEFEKWVASLTGRKKGEEKEERRWSAREINEEQAREERYAVVEPPATKERGKPR</sequence>
<evidence type="ECO:0000313" key="6">
    <source>
        <dbReference type="EMBL" id="CAF9903759.1"/>
    </source>
</evidence>
<evidence type="ECO:0000256" key="2">
    <source>
        <dbReference type="ARBA" id="ARBA00022989"/>
    </source>
</evidence>
<dbReference type="GO" id="GO:0005739">
    <property type="term" value="C:mitochondrion"/>
    <property type="evidence" value="ECO:0007669"/>
    <property type="project" value="TreeGrafter"/>
</dbReference>
<feature type="region of interest" description="Disordered" evidence="5">
    <location>
        <begin position="1"/>
        <end position="32"/>
    </location>
</feature>
<comment type="similarity">
    <text evidence="4">Belongs to the AIM11 family.</text>
</comment>
<feature type="compositionally biased region" description="Basic and acidic residues" evidence="5">
    <location>
        <begin position="126"/>
        <end position="140"/>
    </location>
</feature>
<evidence type="ECO:0000313" key="7">
    <source>
        <dbReference type="Proteomes" id="UP000664203"/>
    </source>
</evidence>